<proteinExistence type="predicted"/>
<dbReference type="PATRIC" id="fig|220754.4.peg.772"/>
<dbReference type="Proteomes" id="UP000031972">
    <property type="component" value="Unassembled WGS sequence"/>
</dbReference>
<evidence type="ECO:0000313" key="1">
    <source>
        <dbReference type="EMBL" id="KIL50872.1"/>
    </source>
</evidence>
<keyword evidence="2" id="KW-1185">Reference proteome</keyword>
<accession>A0A0C2VPN5</accession>
<dbReference type="EMBL" id="JXRR01000008">
    <property type="protein sequence ID" value="KIL50872.1"/>
    <property type="molecule type" value="Genomic_DNA"/>
</dbReference>
<gene>
    <name evidence="1" type="ORF">KR50_07530</name>
</gene>
<name>A0A0C2VPN5_9BACL</name>
<organism evidence="1 2">
    <name type="scientific">Jeotgalibacillus campisalis</name>
    <dbReference type="NCBI Taxonomy" id="220754"/>
    <lineage>
        <taxon>Bacteria</taxon>
        <taxon>Bacillati</taxon>
        <taxon>Bacillota</taxon>
        <taxon>Bacilli</taxon>
        <taxon>Bacillales</taxon>
        <taxon>Caryophanaceae</taxon>
        <taxon>Jeotgalibacillus</taxon>
    </lineage>
</organism>
<comment type="caution">
    <text evidence="1">The sequence shown here is derived from an EMBL/GenBank/DDBJ whole genome shotgun (WGS) entry which is preliminary data.</text>
</comment>
<protein>
    <submittedName>
        <fullName evidence="1">Uncharacterized protein</fullName>
    </submittedName>
</protein>
<sequence length="224" mass="26636">MMKRLDTYKKFLEKNFKLTSCPKGVIWTSSELATKLFSSLPIPAYAREDFIYISPDLNAWQDLMVRQLEDKELPEVRAYYEQFGEDELFEILAHELTHYIDLFVDEFDDERTDSIWFEEGMCFYLPRKYGLSKKSFEKITEIEGRLAKAFSEQYDDRSLDDFGAGSYQQSLSGIMFDYWRSYLTVYSLVEKMGGDEQKLFSLYHKWDRTGREMSLTGYFQMNKL</sequence>
<evidence type="ECO:0000313" key="2">
    <source>
        <dbReference type="Proteomes" id="UP000031972"/>
    </source>
</evidence>
<dbReference type="AlphaFoldDB" id="A0A0C2VPN5"/>
<reference evidence="1 2" key="1">
    <citation type="submission" date="2015-01" db="EMBL/GenBank/DDBJ databases">
        <title>Jeotgalibacillus campisalis genome sequencing.</title>
        <authorList>
            <person name="Goh K.M."/>
            <person name="Chan K.-G."/>
            <person name="Yaakop A.S."/>
            <person name="Ee R."/>
            <person name="Gan H.M."/>
            <person name="Chan C.S."/>
        </authorList>
    </citation>
    <scope>NUCLEOTIDE SEQUENCE [LARGE SCALE GENOMIC DNA]</scope>
    <source>
        <strain evidence="1 2">SF-57</strain>
    </source>
</reference>